<comment type="caution">
    <text evidence="2">The sequence shown here is derived from an EMBL/GenBank/DDBJ whole genome shotgun (WGS) entry which is preliminary data.</text>
</comment>
<dbReference type="AlphaFoldDB" id="A0A7K0J4R5"/>
<gene>
    <name evidence="2" type="ORF">FYJ43_01950</name>
</gene>
<dbReference type="EMBL" id="VUMG01000001">
    <property type="protein sequence ID" value="MSS44838.1"/>
    <property type="molecule type" value="Genomic_DNA"/>
</dbReference>
<accession>A0A7K0J4R5</accession>
<name>A0A7K0J4R5_9ACTN</name>
<dbReference type="Proteomes" id="UP000466104">
    <property type="component" value="Unassembled WGS sequence"/>
</dbReference>
<dbReference type="RefSeq" id="WP_154561455.1">
    <property type="nucleotide sequence ID" value="NZ_VUMG01000001.1"/>
</dbReference>
<keyword evidence="3" id="KW-1185">Reference proteome</keyword>
<evidence type="ECO:0000313" key="2">
    <source>
        <dbReference type="EMBL" id="MSS44838.1"/>
    </source>
</evidence>
<evidence type="ECO:0000256" key="1">
    <source>
        <dbReference type="SAM" id="SignalP"/>
    </source>
</evidence>
<feature type="chain" id="PRO_5029636521" evidence="1">
    <location>
        <begin position="33"/>
        <end position="317"/>
    </location>
</feature>
<sequence>MNKATIRRRTVIAGTAWAAPVVISSSRMPAFAASTPVPSESAQYGLFVTAGSYSTNNIGYDGTDNPGVVTAPKTPDEYFAQVKAGTDPDNDIAWTDSNTCYSDISYFRNGEGSFTPVTNSATGSPGSYASSSGFWWSVPTTSLQSGTAYIPGSSATLQAGATFVTEVELIVPPEASFTATNIRISGFIWNKQLSGKRALRAATAANLASQTVAGTWSITAPTTTTLPDGSIRVTGTLTYQTTAPFTVTQKGTVYYGQTEFMPNNIQVMRTYGWTSFSLTSSVQSATITYTGQPADSPSSRTLFDQLLTTSKIVNKSC</sequence>
<feature type="signal peptide" evidence="1">
    <location>
        <begin position="1"/>
        <end position="32"/>
    </location>
</feature>
<proteinExistence type="predicted"/>
<keyword evidence="1" id="KW-0732">Signal</keyword>
<organism evidence="2 3">
    <name type="scientific">Cutibacterium porci</name>
    <dbReference type="NCBI Taxonomy" id="2605781"/>
    <lineage>
        <taxon>Bacteria</taxon>
        <taxon>Bacillati</taxon>
        <taxon>Actinomycetota</taxon>
        <taxon>Actinomycetes</taxon>
        <taxon>Propionibacteriales</taxon>
        <taxon>Propionibacteriaceae</taxon>
        <taxon>Cutibacterium</taxon>
    </lineage>
</organism>
<evidence type="ECO:0000313" key="3">
    <source>
        <dbReference type="Proteomes" id="UP000466104"/>
    </source>
</evidence>
<protein>
    <submittedName>
        <fullName evidence="2">Amino acid oxidase</fullName>
    </submittedName>
</protein>
<reference evidence="2 3" key="1">
    <citation type="submission" date="2019-08" db="EMBL/GenBank/DDBJ databases">
        <title>In-depth cultivation of the pig gut microbiome towards novel bacterial diversity and tailored functional studies.</title>
        <authorList>
            <person name="Wylensek D."/>
            <person name="Hitch T.C.A."/>
            <person name="Clavel T."/>
        </authorList>
    </citation>
    <scope>NUCLEOTIDE SEQUENCE [LARGE SCALE GENOMIC DNA]</scope>
    <source>
        <strain evidence="2 3">WCA-380-WT-3A</strain>
    </source>
</reference>